<evidence type="ECO:0000256" key="1">
    <source>
        <dbReference type="ARBA" id="ARBA00007381"/>
    </source>
</evidence>
<keyword evidence="3 5" id="KW-0067">ATP-binding</keyword>
<dbReference type="InterPro" id="IPR013126">
    <property type="entry name" value="Hsp_70_fam"/>
</dbReference>
<dbReference type="PROSITE" id="PS01036">
    <property type="entry name" value="HSP70_3"/>
    <property type="match status" value="1"/>
</dbReference>
<dbReference type="HAMAP" id="MF_00679">
    <property type="entry name" value="HscA"/>
    <property type="match status" value="1"/>
</dbReference>
<dbReference type="SUPFAM" id="SSF100934">
    <property type="entry name" value="Heat shock protein 70kD (HSP70), C-terminal subdomain"/>
    <property type="match status" value="1"/>
</dbReference>
<dbReference type="Gene3D" id="3.30.420.40">
    <property type="match status" value="2"/>
</dbReference>
<evidence type="ECO:0000256" key="6">
    <source>
        <dbReference type="RuleBase" id="RU003322"/>
    </source>
</evidence>
<comment type="similarity">
    <text evidence="1 5 6">Belongs to the heat shock protein 70 family.</text>
</comment>
<dbReference type="InterPro" id="IPR010236">
    <property type="entry name" value="ISC_FeS_clus_asmbl_HscA"/>
</dbReference>
<evidence type="ECO:0000313" key="7">
    <source>
        <dbReference type="EMBL" id="BAO80412.1"/>
    </source>
</evidence>
<keyword evidence="8" id="KW-1185">Reference proteome</keyword>
<sequence length="634" mass="66905">MALLQISEPGQAPDPHQRRIAVGIDLGTTHSLVAALRHGHNECLPDAQGRVLLPSVVRYLPAAHQGAGRQIGWEALQAQTQDPANTISSVKRLMGRTRADLAASGVLGRLPYTVVDGVGMAALHTVAGDKSPVEVSAEILAALRQRAEDSFDADLYGAVITVPAYFDDAQRQATKDAAQLAGLKVLRLLNEPTAAALAYGLDQAAEGLYLVFDLGGGTFDVSLLRLSRGVFEVLATGGDSALGGDDYDRALADALLARSGLACHASELPLTERATLLAEVRRVKEALSDLPDAAQTLPLVATLQGQAQQWQISRADFDAATATLNAQTLAAVRRVLRDARVAAADVQGVVLVGGATRMPALRQAVAEFFGRPPLTDLNPDEVVALGAALQAQQLAGHPANGEDWLLLDVTPLSLGLETMGGLVERIVPRNTPLPAALAQDFTTYQDGQTALALHVLQGERDLVPDCRSLARFELRGIPPMVAGAARIRVTFHLDADGLLSVSAREQGSGVEAHIEVKPSYGLSDEQIAAMLQEGNASAAQDMRARALREAQVEAERMAAATRSALAADGELLRPEERAAIEALLQAQAQAKLQDDAAALDAATEALAEGCEEFAARRMNRSIATALAGQHINQF</sequence>
<dbReference type="RefSeq" id="WP_045530794.1">
    <property type="nucleotide sequence ID" value="NZ_AP014568.1"/>
</dbReference>
<dbReference type="FunFam" id="3.30.420.40:FF:000046">
    <property type="entry name" value="Chaperone protein HscA"/>
    <property type="match status" value="1"/>
</dbReference>
<gene>
    <name evidence="5 7" type="primary">hscA</name>
    <name evidence="7" type="ORF">SRAA_0558</name>
</gene>
<dbReference type="SUPFAM" id="SSF100920">
    <property type="entry name" value="Heat shock protein 70kD (HSP70), peptide-binding domain"/>
    <property type="match status" value="1"/>
</dbReference>
<accession>A0A060NH78</accession>
<dbReference type="Gene3D" id="1.20.1270.10">
    <property type="match status" value="1"/>
</dbReference>
<dbReference type="NCBIfam" id="TIGR01991">
    <property type="entry name" value="HscA"/>
    <property type="match status" value="1"/>
</dbReference>
<dbReference type="GO" id="GO:0005524">
    <property type="term" value="F:ATP binding"/>
    <property type="evidence" value="ECO:0007669"/>
    <property type="project" value="UniProtKB-KW"/>
</dbReference>
<dbReference type="InterPro" id="IPR043129">
    <property type="entry name" value="ATPase_NBD"/>
</dbReference>
<dbReference type="NCBIfam" id="NF003520">
    <property type="entry name" value="PRK05183.1"/>
    <property type="match status" value="1"/>
</dbReference>
<dbReference type="InterPro" id="IPR029048">
    <property type="entry name" value="HSP70_C_sf"/>
</dbReference>
<dbReference type="PRINTS" id="PR00301">
    <property type="entry name" value="HEATSHOCK70"/>
</dbReference>
<dbReference type="InterPro" id="IPR018181">
    <property type="entry name" value="Heat_shock_70_CS"/>
</dbReference>
<dbReference type="STRING" id="1458425.SRAA_0558"/>
<dbReference type="GO" id="GO:0016887">
    <property type="term" value="F:ATP hydrolysis activity"/>
    <property type="evidence" value="ECO:0007669"/>
    <property type="project" value="UniProtKB-UniRule"/>
</dbReference>
<dbReference type="Proteomes" id="UP000067461">
    <property type="component" value="Chromosome"/>
</dbReference>
<evidence type="ECO:0000313" key="8">
    <source>
        <dbReference type="Proteomes" id="UP000067461"/>
    </source>
</evidence>
<dbReference type="InterPro" id="IPR029047">
    <property type="entry name" value="HSP70_peptide-bd_sf"/>
</dbReference>
<dbReference type="GO" id="GO:0140662">
    <property type="term" value="F:ATP-dependent protein folding chaperone"/>
    <property type="evidence" value="ECO:0007669"/>
    <property type="project" value="InterPro"/>
</dbReference>
<reference evidence="7 8" key="1">
    <citation type="journal article" date="2014" name="Nat. Commun.">
        <title>Physiological and genomic features of highly alkaliphilic hydrogen-utilizing Betaproteobacteria from a continental serpentinizing site.</title>
        <authorList>
            <person name="Suzuki S."/>
            <person name="Kuenen J.G."/>
            <person name="Schipper K."/>
            <person name="van der Velde S."/>
            <person name="Ishii S."/>
            <person name="Wu A."/>
            <person name="Sorokin D.Y."/>
            <person name="Tenney A."/>
            <person name="Meng X.Y."/>
            <person name="Morrill P.L."/>
            <person name="Kamagata Y."/>
            <person name="Muyzer G."/>
            <person name="Nealson K.H."/>
        </authorList>
    </citation>
    <scope>NUCLEOTIDE SEQUENCE [LARGE SCALE GENOMIC DNA]</scope>
    <source>
        <strain evidence="7 8">A1</strain>
    </source>
</reference>
<name>A0A060NH78_9BURK</name>
<dbReference type="HOGENOM" id="CLU_005965_2_3_4"/>
<proteinExistence type="inferred from homology"/>
<dbReference type="AlphaFoldDB" id="A0A060NH78"/>
<dbReference type="GO" id="GO:0051082">
    <property type="term" value="F:unfolded protein binding"/>
    <property type="evidence" value="ECO:0007669"/>
    <property type="project" value="InterPro"/>
</dbReference>
<dbReference type="OrthoDB" id="9766019at2"/>
<dbReference type="FunFam" id="2.60.34.10:FF:000005">
    <property type="entry name" value="Chaperone protein HscA homolog"/>
    <property type="match status" value="1"/>
</dbReference>
<dbReference type="EMBL" id="AP014568">
    <property type="protein sequence ID" value="BAO80412.1"/>
    <property type="molecule type" value="Genomic_DNA"/>
</dbReference>
<dbReference type="KEGG" id="cbaa:SRAA_0558"/>
<dbReference type="PANTHER" id="PTHR19375">
    <property type="entry name" value="HEAT SHOCK PROTEIN 70KDA"/>
    <property type="match status" value="1"/>
</dbReference>
<dbReference type="Gene3D" id="2.60.34.10">
    <property type="entry name" value="Substrate Binding Domain Of DNAk, Chain A, domain 1"/>
    <property type="match status" value="1"/>
</dbReference>
<dbReference type="SUPFAM" id="SSF53067">
    <property type="entry name" value="Actin-like ATPase domain"/>
    <property type="match status" value="2"/>
</dbReference>
<keyword evidence="4 5" id="KW-0143">Chaperone</keyword>
<protein>
    <recommendedName>
        <fullName evidence="5">Chaperone protein HscA homolog</fullName>
    </recommendedName>
</protein>
<dbReference type="PROSITE" id="PS00329">
    <property type="entry name" value="HSP70_2"/>
    <property type="match status" value="1"/>
</dbReference>
<dbReference type="GO" id="GO:0016226">
    <property type="term" value="P:iron-sulfur cluster assembly"/>
    <property type="evidence" value="ECO:0007669"/>
    <property type="project" value="InterPro"/>
</dbReference>
<evidence type="ECO:0000256" key="5">
    <source>
        <dbReference type="HAMAP-Rule" id="MF_00679"/>
    </source>
</evidence>
<evidence type="ECO:0000256" key="3">
    <source>
        <dbReference type="ARBA" id="ARBA00022840"/>
    </source>
</evidence>
<comment type="function">
    <text evidence="5">Chaperone involved in the maturation of iron-sulfur cluster-containing proteins. Has a low intrinsic ATPase activity which is markedly stimulated by HscB.</text>
</comment>
<evidence type="ECO:0000256" key="4">
    <source>
        <dbReference type="ARBA" id="ARBA00023186"/>
    </source>
</evidence>
<evidence type="ECO:0000256" key="2">
    <source>
        <dbReference type="ARBA" id="ARBA00022741"/>
    </source>
</evidence>
<dbReference type="Pfam" id="PF00012">
    <property type="entry name" value="HSP70"/>
    <property type="match status" value="1"/>
</dbReference>
<organism evidence="7 8">
    <name type="scientific">Serpentinimonas raichei</name>
    <dbReference type="NCBI Taxonomy" id="1458425"/>
    <lineage>
        <taxon>Bacteria</taxon>
        <taxon>Pseudomonadati</taxon>
        <taxon>Pseudomonadota</taxon>
        <taxon>Betaproteobacteria</taxon>
        <taxon>Burkholderiales</taxon>
        <taxon>Comamonadaceae</taxon>
        <taxon>Serpentinimonas</taxon>
    </lineage>
</organism>
<keyword evidence="2 5" id="KW-0547">Nucleotide-binding</keyword>
<dbReference type="Gene3D" id="3.90.640.10">
    <property type="entry name" value="Actin, Chain A, domain 4"/>
    <property type="match status" value="1"/>
</dbReference>
<dbReference type="PROSITE" id="PS00297">
    <property type="entry name" value="HSP70_1"/>
    <property type="match status" value="1"/>
</dbReference>